<evidence type="ECO:0000256" key="4">
    <source>
        <dbReference type="ARBA" id="ARBA00023860"/>
    </source>
</evidence>
<keyword evidence="9" id="KW-1185">Reference proteome</keyword>
<dbReference type="EC" id="2.7.11.1" evidence="1"/>
<evidence type="ECO:0000313" key="9">
    <source>
        <dbReference type="Proteomes" id="UP000789595"/>
    </source>
</evidence>
<dbReference type="InterPro" id="IPR050235">
    <property type="entry name" value="CK1_Ser-Thr_kinase"/>
</dbReference>
<dbReference type="InterPro" id="IPR000719">
    <property type="entry name" value="Prot_kinase_dom"/>
</dbReference>
<evidence type="ECO:0000256" key="6">
    <source>
        <dbReference type="SAM" id="MobiDB-lite"/>
    </source>
</evidence>
<feature type="compositionally biased region" description="Basic and acidic residues" evidence="6">
    <location>
        <begin position="397"/>
        <end position="406"/>
    </location>
</feature>
<dbReference type="GO" id="GO:0005524">
    <property type="term" value="F:ATP binding"/>
    <property type="evidence" value="ECO:0007669"/>
    <property type="project" value="UniProtKB-UniRule"/>
</dbReference>
<keyword evidence="2 5" id="KW-0547">Nucleotide-binding</keyword>
<comment type="caution">
    <text evidence="8">The sequence shown here is derived from an EMBL/GenBank/DDBJ whole genome shotgun (WGS) entry which is preliminary data.</text>
</comment>
<evidence type="ECO:0000256" key="2">
    <source>
        <dbReference type="ARBA" id="ARBA00022741"/>
    </source>
</evidence>
<accession>A0A8J2T011</accession>
<evidence type="ECO:0000313" key="8">
    <source>
        <dbReference type="EMBL" id="CAH0377066.1"/>
    </source>
</evidence>
<evidence type="ECO:0000256" key="5">
    <source>
        <dbReference type="PROSITE-ProRule" id="PRU10141"/>
    </source>
</evidence>
<evidence type="ECO:0000259" key="7">
    <source>
        <dbReference type="PROSITE" id="PS50011"/>
    </source>
</evidence>
<dbReference type="EMBL" id="CAKKNE010000005">
    <property type="protein sequence ID" value="CAH0377066.1"/>
    <property type="molecule type" value="Genomic_DNA"/>
</dbReference>
<evidence type="ECO:0000256" key="3">
    <source>
        <dbReference type="ARBA" id="ARBA00022840"/>
    </source>
</evidence>
<feature type="region of interest" description="Disordered" evidence="6">
    <location>
        <begin position="558"/>
        <end position="643"/>
    </location>
</feature>
<feature type="compositionally biased region" description="Low complexity" evidence="6">
    <location>
        <begin position="447"/>
        <end position="458"/>
    </location>
</feature>
<gene>
    <name evidence="8" type="ORF">PECAL_5P16460</name>
</gene>
<dbReference type="Proteomes" id="UP000789595">
    <property type="component" value="Unassembled WGS sequence"/>
</dbReference>
<evidence type="ECO:0000256" key="1">
    <source>
        <dbReference type="ARBA" id="ARBA00012513"/>
    </source>
</evidence>
<keyword evidence="3 5" id="KW-0067">ATP-binding</keyword>
<dbReference type="PROSITE" id="PS00108">
    <property type="entry name" value="PROTEIN_KINASE_ST"/>
    <property type="match status" value="1"/>
</dbReference>
<dbReference type="PROSITE" id="PS00107">
    <property type="entry name" value="PROTEIN_KINASE_ATP"/>
    <property type="match status" value="1"/>
</dbReference>
<feature type="region of interest" description="Disordered" evidence="6">
    <location>
        <begin position="302"/>
        <end position="541"/>
    </location>
</feature>
<dbReference type="InterPro" id="IPR011009">
    <property type="entry name" value="Kinase-like_dom_sf"/>
</dbReference>
<dbReference type="GO" id="GO:0004674">
    <property type="term" value="F:protein serine/threonine kinase activity"/>
    <property type="evidence" value="ECO:0007669"/>
    <property type="project" value="UniProtKB-EC"/>
</dbReference>
<dbReference type="InterPro" id="IPR017441">
    <property type="entry name" value="Protein_kinase_ATP_BS"/>
</dbReference>
<proteinExistence type="predicted"/>
<feature type="domain" description="Protein kinase" evidence="7">
    <location>
        <begin position="17"/>
        <end position="298"/>
    </location>
</feature>
<dbReference type="Pfam" id="PF00069">
    <property type="entry name" value="Pkinase"/>
    <property type="match status" value="1"/>
</dbReference>
<feature type="compositionally biased region" description="Low complexity" evidence="6">
    <location>
        <begin position="487"/>
        <end position="501"/>
    </location>
</feature>
<dbReference type="Gene3D" id="1.10.510.10">
    <property type="entry name" value="Transferase(Phosphotransferase) domain 1"/>
    <property type="match status" value="1"/>
</dbReference>
<feature type="binding site" evidence="5">
    <location>
        <position position="48"/>
    </location>
    <ligand>
        <name>ATP</name>
        <dbReference type="ChEBI" id="CHEBI:30616"/>
    </ligand>
</feature>
<dbReference type="AlphaFoldDB" id="A0A8J2T011"/>
<protein>
    <recommendedName>
        <fullName evidence="4">Casein kinase I</fullName>
        <ecNumber evidence="1">2.7.11.1</ecNumber>
    </recommendedName>
</protein>
<dbReference type="PANTHER" id="PTHR11909">
    <property type="entry name" value="CASEIN KINASE-RELATED"/>
    <property type="match status" value="1"/>
</dbReference>
<sequence>MSSAVGIPPDTVIGQKYRINRKIGSGSFGEIYSGTVIYQDSNQQVAIKFEKRSARCPQLRHEFKVYRELQGCTGIGRVMYFGTYRDCNVMVMELLGPSLEDLFNQCGRRFSLKTTLQLADQLLERAETLHENHLIHRDIKPANFVVSPGDTAAMVFCIDFGLSKRYRHPHTLQHIPYREGRSLTGTPRYASVANHQGVETSRRDDLESIGYILVYFLLGKLPWQGLKVPHGVAGTASQKHRLILDKKTTTPLPELCRGCPVEFQEFIQYCRELQFDAKPNMTYVRNLFRDLYRRHGFENPKQWDWDTARAPSRPLSTKKDDNRPSTSQAVRPGTAGAVARPGTANTLAFNGRARNQENEEPQKKHHVTIPRPQSAQPVPIQKDQPKRPGTAGAVAQHKTETEEKGGGSHGTGGRTGQSPASQATAPVIRGSGSQPSNPSREDRRTYNRQVQNQQPPRQRSARAGDAQLFARETSSRPKTAPNQPAVAKQAAFWGAASGAAQPQKSSWRSERQRPRSQAAAERPAYSGYVMDTNPGGYDYRQQRGSSLYQQNAILQGASGLMRHRRSSARERAAQQAGSFRPSSGGYGYGSYGNFGGQQQPSIWGHQPPRGSSGYQPRAGAARPTSAARKATRSQSRSRSRGRY</sequence>
<dbReference type="PROSITE" id="PS50011">
    <property type="entry name" value="PROTEIN_KINASE_DOM"/>
    <property type="match status" value="1"/>
</dbReference>
<reference evidence="8" key="1">
    <citation type="submission" date="2021-11" db="EMBL/GenBank/DDBJ databases">
        <authorList>
            <consortium name="Genoscope - CEA"/>
            <person name="William W."/>
        </authorList>
    </citation>
    <scope>NUCLEOTIDE SEQUENCE</scope>
</reference>
<name>A0A8J2T011_9STRA</name>
<dbReference type="SUPFAM" id="SSF56112">
    <property type="entry name" value="Protein kinase-like (PK-like)"/>
    <property type="match status" value="1"/>
</dbReference>
<feature type="compositionally biased region" description="Gly residues" evidence="6">
    <location>
        <begin position="584"/>
        <end position="595"/>
    </location>
</feature>
<dbReference type="SMART" id="SM00220">
    <property type="entry name" value="S_TKc"/>
    <property type="match status" value="1"/>
</dbReference>
<organism evidence="8 9">
    <name type="scientific">Pelagomonas calceolata</name>
    <dbReference type="NCBI Taxonomy" id="35677"/>
    <lineage>
        <taxon>Eukaryota</taxon>
        <taxon>Sar</taxon>
        <taxon>Stramenopiles</taxon>
        <taxon>Ochrophyta</taxon>
        <taxon>Pelagophyceae</taxon>
        <taxon>Pelagomonadales</taxon>
        <taxon>Pelagomonadaceae</taxon>
        <taxon>Pelagomonas</taxon>
    </lineage>
</organism>
<feature type="compositionally biased region" description="Basic residues" evidence="6">
    <location>
        <begin position="629"/>
        <end position="643"/>
    </location>
</feature>
<dbReference type="OrthoDB" id="5800476at2759"/>
<dbReference type="InterPro" id="IPR008271">
    <property type="entry name" value="Ser/Thr_kinase_AS"/>
</dbReference>
<dbReference type="CDD" id="cd14016">
    <property type="entry name" value="STKc_CK1"/>
    <property type="match status" value="1"/>
</dbReference>